<gene>
    <name evidence="2" type="ORF">DV520_06000</name>
</gene>
<protein>
    <recommendedName>
        <fullName evidence="1">Acyl-ACP thioesterase-like C-terminal domain-containing protein</fullName>
    </recommendedName>
</protein>
<evidence type="ECO:0000259" key="1">
    <source>
        <dbReference type="Pfam" id="PF20791"/>
    </source>
</evidence>
<dbReference type="EMBL" id="QQRQ01000007">
    <property type="protein sequence ID" value="RFT06751.1"/>
    <property type="molecule type" value="Genomic_DNA"/>
</dbReference>
<dbReference type="OrthoDB" id="9801517at2"/>
<dbReference type="Proteomes" id="UP000260649">
    <property type="component" value="Unassembled WGS sequence"/>
</dbReference>
<sequence>MENQHRLYRKGRDDATVFVVDSFRWDSNPIEDRRTILKNHYEKEVNLTSTYSDRRCELGIFQAALLLQDAMTELFHQYRCDAIRLSRTHQVVWAVARTKICYDKEMLWMDHIRLKVFPVKVSPISIHLNVLLETLDGEPLLRARQEMCAIDVRDHSLRRVDSTPFPMDMDLLRPVVTAPCRRMKLKLGEECLVYSYQVRTMDTDLNHHMNNTNYIRLILDAQPSSFWDRYRVQEFDVHYVNESVEGEEIQVYCQTEAQEMAVQIKRGETTLVKAFLQLAQREKSE</sequence>
<evidence type="ECO:0000313" key="2">
    <source>
        <dbReference type="EMBL" id="RFT06751.1"/>
    </source>
</evidence>
<dbReference type="Pfam" id="PF20791">
    <property type="entry name" value="Acyl-ACP_TE_C"/>
    <property type="match status" value="1"/>
</dbReference>
<dbReference type="InterPro" id="IPR029069">
    <property type="entry name" value="HotDog_dom_sf"/>
</dbReference>
<feature type="domain" description="Acyl-ACP thioesterase-like C-terminal" evidence="1">
    <location>
        <begin position="191"/>
        <end position="264"/>
    </location>
</feature>
<accession>A0A3E2B426</accession>
<dbReference type="InterPro" id="IPR049427">
    <property type="entry name" value="Acyl-ACP_TE_C"/>
</dbReference>
<keyword evidence="3" id="KW-1185">Reference proteome</keyword>
<name>A0A3E2B426_9FIRM</name>
<evidence type="ECO:0000313" key="3">
    <source>
        <dbReference type="Proteomes" id="UP000260649"/>
    </source>
</evidence>
<dbReference type="Gene3D" id="3.10.129.10">
    <property type="entry name" value="Hotdog Thioesterase"/>
    <property type="match status" value="1"/>
</dbReference>
<organism evidence="2 3">
    <name type="scientific">Evtepia gabavorous</name>
    <dbReference type="NCBI Taxonomy" id="2211183"/>
    <lineage>
        <taxon>Bacteria</taxon>
        <taxon>Bacillati</taxon>
        <taxon>Bacillota</taxon>
        <taxon>Clostridia</taxon>
        <taxon>Eubacteriales</taxon>
        <taxon>Evtepia</taxon>
    </lineage>
</organism>
<reference evidence="2 3" key="1">
    <citation type="submission" date="2018-07" db="EMBL/GenBank/DDBJ databases">
        <title>GABA Modulating Bacteria of the Human Gut Microbiota.</title>
        <authorList>
            <person name="Strandwitz P."/>
            <person name="Kim K.H."/>
            <person name="Terekhova D."/>
            <person name="Liu J.K."/>
            <person name="Sharma A."/>
            <person name="Levering J."/>
            <person name="Mcdonald D."/>
            <person name="Dietrich D."/>
            <person name="Ramadhar T.R."/>
            <person name="Lekbua A."/>
            <person name="Mroue N."/>
            <person name="Liston C."/>
            <person name="Stewart E.J."/>
            <person name="Dubin M.J."/>
            <person name="Zengler K."/>
            <person name="Knight R."/>
            <person name="Gilbert J.A."/>
            <person name="Clardy J."/>
            <person name="Lewis K."/>
        </authorList>
    </citation>
    <scope>NUCLEOTIDE SEQUENCE [LARGE SCALE GENOMIC DNA]</scope>
    <source>
        <strain evidence="2 3">KLE1738</strain>
    </source>
</reference>
<dbReference type="SUPFAM" id="SSF54637">
    <property type="entry name" value="Thioesterase/thiol ester dehydrase-isomerase"/>
    <property type="match status" value="2"/>
</dbReference>
<dbReference type="AlphaFoldDB" id="A0A3E2B426"/>
<proteinExistence type="predicted"/>
<comment type="caution">
    <text evidence="2">The sequence shown here is derived from an EMBL/GenBank/DDBJ whole genome shotgun (WGS) entry which is preliminary data.</text>
</comment>